<dbReference type="PANTHER" id="PTHR31008:SF4">
    <property type="entry name" value="COP1-INTERACTING PROTEIN 7"/>
    <property type="match status" value="1"/>
</dbReference>
<feature type="region of interest" description="Disordered" evidence="1">
    <location>
        <begin position="258"/>
        <end position="297"/>
    </location>
</feature>
<dbReference type="EMBL" id="JBJUIK010000015">
    <property type="protein sequence ID" value="KAL3503249.1"/>
    <property type="molecule type" value="Genomic_DNA"/>
</dbReference>
<dbReference type="PANTHER" id="PTHR31008">
    <property type="entry name" value="COP1-INTERACTING PROTEIN-RELATED"/>
    <property type="match status" value="1"/>
</dbReference>
<feature type="compositionally biased region" description="Polar residues" evidence="1">
    <location>
        <begin position="881"/>
        <end position="891"/>
    </location>
</feature>
<feature type="region of interest" description="Disordered" evidence="1">
    <location>
        <begin position="821"/>
        <end position="1024"/>
    </location>
</feature>
<dbReference type="AlphaFoldDB" id="A0ABD2Y6X7"/>
<feature type="compositionally biased region" description="Polar residues" evidence="1">
    <location>
        <begin position="981"/>
        <end position="994"/>
    </location>
</feature>
<feature type="region of interest" description="Disordered" evidence="1">
    <location>
        <begin position="1070"/>
        <end position="1091"/>
    </location>
</feature>
<feature type="region of interest" description="Disordered" evidence="1">
    <location>
        <begin position="336"/>
        <end position="518"/>
    </location>
</feature>
<protein>
    <recommendedName>
        <fullName evidence="4">COP1-interacting protein 7</fullName>
    </recommendedName>
</protein>
<organism evidence="2 3">
    <name type="scientific">Cinchona calisaya</name>
    <dbReference type="NCBI Taxonomy" id="153742"/>
    <lineage>
        <taxon>Eukaryota</taxon>
        <taxon>Viridiplantae</taxon>
        <taxon>Streptophyta</taxon>
        <taxon>Embryophyta</taxon>
        <taxon>Tracheophyta</taxon>
        <taxon>Spermatophyta</taxon>
        <taxon>Magnoliopsida</taxon>
        <taxon>eudicotyledons</taxon>
        <taxon>Gunneridae</taxon>
        <taxon>Pentapetalae</taxon>
        <taxon>asterids</taxon>
        <taxon>lamiids</taxon>
        <taxon>Gentianales</taxon>
        <taxon>Rubiaceae</taxon>
        <taxon>Cinchonoideae</taxon>
        <taxon>Cinchoneae</taxon>
        <taxon>Cinchona</taxon>
    </lineage>
</organism>
<reference evidence="2 3" key="1">
    <citation type="submission" date="2024-11" db="EMBL/GenBank/DDBJ databases">
        <title>A near-complete genome assembly of Cinchona calisaya.</title>
        <authorList>
            <person name="Lian D.C."/>
            <person name="Zhao X.W."/>
            <person name="Wei L."/>
        </authorList>
    </citation>
    <scope>NUCLEOTIDE SEQUENCE [LARGE SCALE GENOMIC DNA]</scope>
    <source>
        <tissue evidence="2">Nenye</tissue>
    </source>
</reference>
<feature type="compositionally biased region" description="Basic and acidic residues" evidence="1">
    <location>
        <begin position="956"/>
        <end position="979"/>
    </location>
</feature>
<name>A0ABD2Y6X7_9GENT</name>
<accession>A0ABD2Y6X7</accession>
<dbReference type="Proteomes" id="UP001630127">
    <property type="component" value="Unassembled WGS sequence"/>
</dbReference>
<evidence type="ECO:0000256" key="1">
    <source>
        <dbReference type="SAM" id="MobiDB-lite"/>
    </source>
</evidence>
<comment type="caution">
    <text evidence="2">The sequence shown here is derived from an EMBL/GenBank/DDBJ whole genome shotgun (WGS) entry which is preliminary data.</text>
</comment>
<feature type="compositionally biased region" description="Basic residues" evidence="1">
    <location>
        <begin position="415"/>
        <end position="425"/>
    </location>
</feature>
<feature type="region of interest" description="Disordered" evidence="1">
    <location>
        <begin position="128"/>
        <end position="148"/>
    </location>
</feature>
<feature type="compositionally biased region" description="Basic and acidic residues" evidence="1">
    <location>
        <begin position="354"/>
        <end position="387"/>
    </location>
</feature>
<feature type="compositionally biased region" description="Polar residues" evidence="1">
    <location>
        <begin position="833"/>
        <end position="846"/>
    </location>
</feature>
<feature type="compositionally biased region" description="Polar residues" evidence="1">
    <location>
        <begin position="272"/>
        <end position="297"/>
    </location>
</feature>
<feature type="compositionally biased region" description="Basic residues" evidence="1">
    <location>
        <begin position="473"/>
        <end position="488"/>
    </location>
</feature>
<evidence type="ECO:0008006" key="4">
    <source>
        <dbReference type="Google" id="ProtNLM"/>
    </source>
</evidence>
<feature type="compositionally biased region" description="Basic and acidic residues" evidence="1">
    <location>
        <begin position="852"/>
        <end position="880"/>
    </location>
</feature>
<keyword evidence="3" id="KW-1185">Reference proteome</keyword>
<proteinExistence type="predicted"/>
<evidence type="ECO:0000313" key="3">
    <source>
        <dbReference type="Proteomes" id="UP001630127"/>
    </source>
</evidence>
<feature type="region of interest" description="Disordered" evidence="1">
    <location>
        <begin position="1117"/>
        <end position="1138"/>
    </location>
</feature>
<feature type="compositionally biased region" description="Basic and acidic residues" evidence="1">
    <location>
        <begin position="905"/>
        <end position="919"/>
    </location>
</feature>
<evidence type="ECO:0000313" key="2">
    <source>
        <dbReference type="EMBL" id="KAL3503249.1"/>
    </source>
</evidence>
<sequence length="1153" mass="128137">MDSRTLLDYVLFQLTPTRTRCDLVIFAGNKNEKLASGLLEPFLSHLKSAKDQISKGGYSITLRPTSNNATWFTKATLERFERFVSTPEVLERFVTIETEITQIEDSILLNEQANGQIEALEGNMSAAGGNSKGLAGQDKVESNGSGDATQVENSKVHLLRALETRRAVLRKEQAMAYARALVSGFEMDYIDDLISFSDAFGANRLREACNNFMELCNKKSNDGIWMDEVAAMQAFSPEFSYLGTSGIIIAGEGNDGGLFSKQPNGQVDAPASDSTTSPGSLETNSDNGLPKATTAQSTQVPPWAQYMHNFQGPAFQQFPPYQGYFYPGMQVPQSYFPGNVPRPSSTEDSSLGHYADDNWKSKSFSKNKEKVSNGRRERASKHSDSNEPSHSSSASDSEDYDDDRRRHSLDQWPKKSGKRSSRKVVIRNINYITSKRSGEKEGASDVDSSDEDGYIDADSLKQQVDEALGSFDKRHKPTSGKNRKRDGIKKHNNEADGLADQDNENISTAKSEGEKRTQEWDVFQNLLMKDAEADSTVTDMSQRTGDNQEYMTNKISGEEKSSFNIEAEVMPRNRSIATDAFLFEKRSVADEGIPNTANFEDGENVHAVLKRDSTNEELLLSQRVVGSELYSQAPVSDWGSESSIMKSQKEEDWFSSNRTGISGERAMFNGDDTLSYTAEPLQIKESNKDVLVDDSFMIQSEPTCGPYIAEQKTDIFLEADIAGANLYDNSRPDDPQDKMKASNAYEPDDLYMVLGRDSAAEQVAALWNPEMDYNNNSIVEALEKQSDVELNDSVDDKKLQNGKLTKTTTGGKVPNKLVKSKVTAGSLGRSKSDLLSNTRNTPSRSKTMVHRSKVDQEEENRKKLEELRIQRQKRIAERSSTKTSPTVTSRMTTKENKKATMSANDGDKKVQASVEEPKQLHKPVFRSSTIDRLAAARMSDLRSSSESKVGQTKKTSIKESGPRNKKVNQEKLKLSDKKTGAKNSNGYSSISNIPESDDMTAVKSLQKEQIRPKSTPRVFHEDAEEIKELRSISSIQENGRERGFTLHTEDHSAQTETSRVNVVEISKASTDDYTGSTPQMTGNPLPSTTSNINEDVIVSEKLLSPITVSEISIQPLKSDTSPEYYSRKKWNNDETSPKISKGFRKLLLFGRKS</sequence>
<gene>
    <name evidence="2" type="ORF">ACH5RR_037698</name>
</gene>
<feature type="compositionally biased region" description="Basic and acidic residues" evidence="1">
    <location>
        <begin position="402"/>
        <end position="413"/>
    </location>
</feature>